<proteinExistence type="predicted"/>
<name>A0A9N7UD65_PLEPL</name>
<evidence type="ECO:0000313" key="3">
    <source>
        <dbReference type="Proteomes" id="UP001153269"/>
    </source>
</evidence>
<sequence length="191" mass="21384">MPVSLRSHQCNVHPSSSNKHPQSQWPRPSPCHANLLGGQTHSRFLHDLIELSREKVTNPLTAEFPSRFLSVAEASSLRVGRICRIHLQHLFGAATFVAHHHHHHRHHHLHHRRHQLKGEHLTIPPSAATVPFSAAAALDAGLERRGIILVLLSICRPVHSGHEHFFSLRDVLQRVEVCALSGENINTLSAE</sequence>
<comment type="caution">
    <text evidence="2">The sequence shown here is derived from an EMBL/GenBank/DDBJ whole genome shotgun (WGS) entry which is preliminary data.</text>
</comment>
<evidence type="ECO:0000313" key="2">
    <source>
        <dbReference type="EMBL" id="CAB1429729.1"/>
    </source>
</evidence>
<dbReference type="Proteomes" id="UP001153269">
    <property type="component" value="Unassembled WGS sequence"/>
</dbReference>
<protein>
    <submittedName>
        <fullName evidence="2">Uncharacterized protein</fullName>
    </submittedName>
</protein>
<accession>A0A9N7UD65</accession>
<organism evidence="2 3">
    <name type="scientific">Pleuronectes platessa</name>
    <name type="common">European plaice</name>
    <dbReference type="NCBI Taxonomy" id="8262"/>
    <lineage>
        <taxon>Eukaryota</taxon>
        <taxon>Metazoa</taxon>
        <taxon>Chordata</taxon>
        <taxon>Craniata</taxon>
        <taxon>Vertebrata</taxon>
        <taxon>Euteleostomi</taxon>
        <taxon>Actinopterygii</taxon>
        <taxon>Neopterygii</taxon>
        <taxon>Teleostei</taxon>
        <taxon>Neoteleostei</taxon>
        <taxon>Acanthomorphata</taxon>
        <taxon>Carangaria</taxon>
        <taxon>Pleuronectiformes</taxon>
        <taxon>Pleuronectoidei</taxon>
        <taxon>Pleuronectidae</taxon>
        <taxon>Pleuronectes</taxon>
    </lineage>
</organism>
<feature type="compositionally biased region" description="Polar residues" evidence="1">
    <location>
        <begin position="1"/>
        <end position="26"/>
    </location>
</feature>
<reference evidence="2" key="1">
    <citation type="submission" date="2020-03" db="EMBL/GenBank/DDBJ databases">
        <authorList>
            <person name="Weist P."/>
        </authorList>
    </citation>
    <scope>NUCLEOTIDE SEQUENCE</scope>
</reference>
<feature type="region of interest" description="Disordered" evidence="1">
    <location>
        <begin position="1"/>
        <end position="30"/>
    </location>
</feature>
<dbReference type="EMBL" id="CADEAL010001165">
    <property type="protein sequence ID" value="CAB1429729.1"/>
    <property type="molecule type" value="Genomic_DNA"/>
</dbReference>
<gene>
    <name evidence="2" type="ORF">PLEPLA_LOCUS17709</name>
</gene>
<keyword evidence="3" id="KW-1185">Reference proteome</keyword>
<dbReference type="AlphaFoldDB" id="A0A9N7UD65"/>
<evidence type="ECO:0000256" key="1">
    <source>
        <dbReference type="SAM" id="MobiDB-lite"/>
    </source>
</evidence>